<dbReference type="EMBL" id="PGTO01000005">
    <property type="protein sequence ID" value="RAU22191.1"/>
    <property type="molecule type" value="Genomic_DNA"/>
</dbReference>
<evidence type="ECO:0000313" key="2">
    <source>
        <dbReference type="Proteomes" id="UP000251075"/>
    </source>
</evidence>
<protein>
    <recommendedName>
        <fullName evidence="3">ABC transporter substrate-binding protein</fullName>
    </recommendedName>
</protein>
<organism evidence="1 2">
    <name type="scientific">Paramagnetospirillum kuznetsovii</name>
    <dbReference type="NCBI Taxonomy" id="2053833"/>
    <lineage>
        <taxon>Bacteria</taxon>
        <taxon>Pseudomonadati</taxon>
        <taxon>Pseudomonadota</taxon>
        <taxon>Alphaproteobacteria</taxon>
        <taxon>Rhodospirillales</taxon>
        <taxon>Magnetospirillaceae</taxon>
        <taxon>Paramagnetospirillum</taxon>
    </lineage>
</organism>
<dbReference type="PANTHER" id="PTHR36573:SF1">
    <property type="entry name" value="INTERMEMBRANE PHOSPHOLIPID TRANSPORT SYSTEM BINDING PROTEIN MLAC"/>
    <property type="match status" value="1"/>
</dbReference>
<dbReference type="InterPro" id="IPR042245">
    <property type="entry name" value="Tgt2/MlaC_sf"/>
</dbReference>
<dbReference type="InterPro" id="IPR008869">
    <property type="entry name" value="MlaC/ttg2D"/>
</dbReference>
<dbReference type="Gene3D" id="3.10.450.710">
    <property type="entry name" value="Tgt2/MlaC"/>
    <property type="match status" value="1"/>
</dbReference>
<proteinExistence type="predicted"/>
<sequence length="247" mass="26691">MIGPGWRFGLLRCALAVGWRNLGHSDRLLPVRSLIGRSGLTLLQKVRMTVAILAVTLMFGQSAEALEADVAEKLVRSVVAEAGTAFNGATLSVEEKRARISALVAGNADINYISELLLGRYWRKALPEQRQVFTDLLIPYFVATYGSMIDDAKTKPDVVFRASERRDDVVIVHTGLVNSGAEPMPVDWLVVVSPAGKVGVADVVVDNISMVTTIRSDFTAVVRAGGGNVEILFDAMRKKIAASNAPR</sequence>
<evidence type="ECO:0000313" key="1">
    <source>
        <dbReference type="EMBL" id="RAU22191.1"/>
    </source>
</evidence>
<dbReference type="PANTHER" id="PTHR36573">
    <property type="entry name" value="INTERMEMBRANE PHOSPHOLIPID TRANSPORT SYSTEM BINDING PROTEIN MLAC"/>
    <property type="match status" value="1"/>
</dbReference>
<dbReference type="OrthoDB" id="8099120at2"/>
<reference evidence="1 2" key="1">
    <citation type="submission" date="2017-11" db="EMBL/GenBank/DDBJ databases">
        <title>Draft genome sequence of magnetotactic bacterium Magnetospirillum kuznetsovii LBB-42.</title>
        <authorList>
            <person name="Grouzdev D.S."/>
            <person name="Rysina M.S."/>
            <person name="Baslerov R.V."/>
            <person name="Koziaeva V."/>
        </authorList>
    </citation>
    <scope>NUCLEOTIDE SEQUENCE [LARGE SCALE GENOMIC DNA]</scope>
    <source>
        <strain evidence="1 2">LBB-42</strain>
    </source>
</reference>
<name>A0A364NYN7_9PROT</name>
<comment type="caution">
    <text evidence="1">The sequence shown here is derived from an EMBL/GenBank/DDBJ whole genome shotgun (WGS) entry which is preliminary data.</text>
</comment>
<evidence type="ECO:0008006" key="3">
    <source>
        <dbReference type="Google" id="ProtNLM"/>
    </source>
</evidence>
<dbReference type="AlphaFoldDB" id="A0A364NYN7"/>
<keyword evidence="2" id="KW-1185">Reference proteome</keyword>
<accession>A0A364NYN7</accession>
<dbReference type="Pfam" id="PF05494">
    <property type="entry name" value="MlaC"/>
    <property type="match status" value="1"/>
</dbReference>
<gene>
    <name evidence="1" type="ORF">CU669_08640</name>
</gene>
<dbReference type="Proteomes" id="UP000251075">
    <property type="component" value="Unassembled WGS sequence"/>
</dbReference>